<sequence length="615" mass="68249">MIFRVRDPPTSNTSVCAQSTSQKPTNNQQSPTPEASEAELESIEAAQVDPTRAIGRKRYEKLRPQLSYIETTEDPFEEIVIRAETYFPGLTNIVRDQSSSYIVEQAKYEPPLSLPSEQHPLSQSRQQIPANSSAIRQNPFNTSISKSKRQGEEELDRRIMMYSRANRNPNTCYAHNFHQDSHQQSSPVHQVMHHGNYYAQQSMANNFQPPFTFESDVDERTTYDYRDFQAARQKFEQHGSLGQTLVPAPRNPLRRLDIRPQHSIVGTVMSSGPSESTFSVGGVGRICQMNASSNHHPPPFQNPLNPQHSLNQESSALVRRESHNPFSRECGCGPGTGCGVLPDTPIHRDQGNQREAIKKYLVSEEVGPGGVKSVFSFPDGMEPSDLTLLRAAISANQPKDAFIPEDNDDLEEQLNRQLEKACVDSRSLQSVSNQASQRLQSQTSMPIQHIQTVSHASGANVIRGGGGGGGGGGDLMHMVVQHHHHQRPNITKTGDRDTQALSNSRAENPLDTLIYNGISNDFVGPNSPGQLPVFSGYPIYHRHHCQLQPNTATATTTNSSNSWRISPAHQQQGVQGNYQARTMYNSSRFDPMSTGTGRGQTQPTHFTTDSRFMMG</sequence>
<reference evidence="2 3" key="1">
    <citation type="journal article" date="2013" name="Nature">
        <title>The genomes of four tapeworm species reveal adaptations to parasitism.</title>
        <authorList>
            <person name="Tsai I.J."/>
            <person name="Zarowiecki M."/>
            <person name="Holroyd N."/>
            <person name="Garciarrubio A."/>
            <person name="Sanchez-Flores A."/>
            <person name="Brooks K.L."/>
            <person name="Tracey A."/>
            <person name="Bobes R.J."/>
            <person name="Fragoso G."/>
            <person name="Sciutto E."/>
            <person name="Aslett M."/>
            <person name="Beasley H."/>
            <person name="Bennett H.M."/>
            <person name="Cai J."/>
            <person name="Camicia F."/>
            <person name="Clark R."/>
            <person name="Cucher M."/>
            <person name="De Silva N."/>
            <person name="Day T.A."/>
            <person name="Deplazes P."/>
            <person name="Estrada K."/>
            <person name="Fernandez C."/>
            <person name="Holland P.W."/>
            <person name="Hou J."/>
            <person name="Hu S."/>
            <person name="Huckvale T."/>
            <person name="Hung S.S."/>
            <person name="Kamenetzky L."/>
            <person name="Keane J.A."/>
            <person name="Kiss F."/>
            <person name="Koziol U."/>
            <person name="Lambert O."/>
            <person name="Liu K."/>
            <person name="Luo X."/>
            <person name="Luo Y."/>
            <person name="Macchiaroli N."/>
            <person name="Nichol S."/>
            <person name="Paps J."/>
            <person name="Parkinson J."/>
            <person name="Pouchkina-Stantcheva N."/>
            <person name="Riddiford N."/>
            <person name="Rosenzvit M."/>
            <person name="Salinas G."/>
            <person name="Wasmuth J.D."/>
            <person name="Zamanian M."/>
            <person name="Zheng Y."/>
            <person name="Cai X."/>
            <person name="Soberon X."/>
            <person name="Olson P.D."/>
            <person name="Laclette J.P."/>
            <person name="Brehm K."/>
            <person name="Berriman M."/>
            <person name="Garciarrubio A."/>
            <person name="Bobes R.J."/>
            <person name="Fragoso G."/>
            <person name="Sanchez-Flores A."/>
            <person name="Estrada K."/>
            <person name="Cevallos M.A."/>
            <person name="Morett E."/>
            <person name="Gonzalez V."/>
            <person name="Portillo T."/>
            <person name="Ochoa-Leyva A."/>
            <person name="Jose M.V."/>
            <person name="Sciutto E."/>
            <person name="Landa A."/>
            <person name="Jimenez L."/>
            <person name="Valdes V."/>
            <person name="Carrero J.C."/>
            <person name="Larralde C."/>
            <person name="Morales-Montor J."/>
            <person name="Limon-Lason J."/>
            <person name="Soberon X."/>
            <person name="Laclette J.P."/>
        </authorList>
    </citation>
    <scope>NUCLEOTIDE SEQUENCE [LARGE SCALE GENOMIC DNA]</scope>
</reference>
<evidence type="ECO:0000313" key="4">
    <source>
        <dbReference type="WBParaSite" id="EgrG_000786400"/>
    </source>
</evidence>
<reference evidence="4" key="3">
    <citation type="submission" date="2020-10" db="UniProtKB">
        <authorList>
            <consortium name="WormBaseParasite"/>
        </authorList>
    </citation>
    <scope>IDENTIFICATION</scope>
</reference>
<dbReference type="AlphaFoldDB" id="A0A068WAN1"/>
<proteinExistence type="predicted"/>
<organism evidence="2">
    <name type="scientific">Echinococcus granulosus</name>
    <name type="common">Hydatid tapeworm</name>
    <dbReference type="NCBI Taxonomy" id="6210"/>
    <lineage>
        <taxon>Eukaryota</taxon>
        <taxon>Metazoa</taxon>
        <taxon>Spiralia</taxon>
        <taxon>Lophotrochozoa</taxon>
        <taxon>Platyhelminthes</taxon>
        <taxon>Cestoda</taxon>
        <taxon>Eucestoda</taxon>
        <taxon>Cyclophyllidea</taxon>
        <taxon>Taeniidae</taxon>
        <taxon>Echinococcus</taxon>
        <taxon>Echinococcus granulosus group</taxon>
    </lineage>
</organism>
<dbReference type="OrthoDB" id="6239854at2759"/>
<evidence type="ECO:0000313" key="2">
    <source>
        <dbReference type="EMBL" id="CDS15465.1"/>
    </source>
</evidence>
<protein>
    <submittedName>
        <fullName evidence="4">SH2 domain-containing protein</fullName>
    </submittedName>
</protein>
<feature type="compositionally biased region" description="Polar residues" evidence="1">
    <location>
        <begin position="115"/>
        <end position="145"/>
    </location>
</feature>
<feature type="region of interest" description="Disordered" evidence="1">
    <location>
        <begin position="289"/>
        <end position="309"/>
    </location>
</feature>
<gene>
    <name evidence="2" type="ORF">EgrG_000786400</name>
</gene>
<dbReference type="WBParaSite" id="EgrG_000786400">
    <property type="protein sequence ID" value="EgrG_000786400"/>
    <property type="gene ID" value="EgrG_000786400"/>
</dbReference>
<evidence type="ECO:0000313" key="3">
    <source>
        <dbReference type="Proteomes" id="UP000492820"/>
    </source>
</evidence>
<feature type="region of interest" description="Disordered" evidence="1">
    <location>
        <begin position="1"/>
        <end position="38"/>
    </location>
</feature>
<feature type="region of interest" description="Disordered" evidence="1">
    <location>
        <begin position="112"/>
        <end position="153"/>
    </location>
</feature>
<evidence type="ECO:0000256" key="1">
    <source>
        <dbReference type="SAM" id="MobiDB-lite"/>
    </source>
</evidence>
<feature type="compositionally biased region" description="Polar residues" evidence="1">
    <location>
        <begin position="9"/>
        <end position="33"/>
    </location>
</feature>
<feature type="region of interest" description="Disordered" evidence="1">
    <location>
        <begin position="589"/>
        <end position="615"/>
    </location>
</feature>
<feature type="region of interest" description="Disordered" evidence="1">
    <location>
        <begin position="315"/>
        <end position="334"/>
    </location>
</feature>
<accession>A0A068WAN1</accession>
<dbReference type="EMBL" id="LK028576">
    <property type="protein sequence ID" value="CDS15465.1"/>
    <property type="molecule type" value="Genomic_DNA"/>
</dbReference>
<dbReference type="Proteomes" id="UP000492820">
    <property type="component" value="Unassembled WGS sequence"/>
</dbReference>
<reference evidence="2" key="2">
    <citation type="submission" date="2014-06" db="EMBL/GenBank/DDBJ databases">
        <authorList>
            <person name="Aslett M."/>
        </authorList>
    </citation>
    <scope>NUCLEOTIDE SEQUENCE</scope>
</reference>
<name>A0A068WAN1_ECHGR</name>